<dbReference type="EMBL" id="FZMP01000070">
    <property type="protein sequence ID" value="SNQ60126.1"/>
    <property type="molecule type" value="Genomic_DNA"/>
</dbReference>
<reference evidence="2" key="1">
    <citation type="submission" date="2017-06" db="EMBL/GenBank/DDBJ databases">
        <authorList>
            <person name="Cremers G."/>
        </authorList>
    </citation>
    <scope>NUCLEOTIDE SEQUENCE [LARGE SCALE GENOMIC DNA]</scope>
</reference>
<keyword evidence="2" id="KW-1185">Reference proteome</keyword>
<name>A0A284VLG3_9EURY</name>
<evidence type="ECO:0000313" key="1">
    <source>
        <dbReference type="EMBL" id="SNQ60126.1"/>
    </source>
</evidence>
<evidence type="ECO:0000313" key="2">
    <source>
        <dbReference type="Proteomes" id="UP000218615"/>
    </source>
</evidence>
<organism evidence="1 2">
    <name type="scientific">Candidatus Methanoperedens nitratireducens</name>
    <dbReference type="NCBI Taxonomy" id="1392998"/>
    <lineage>
        <taxon>Archaea</taxon>
        <taxon>Methanobacteriati</taxon>
        <taxon>Methanobacteriota</taxon>
        <taxon>Stenosarchaea group</taxon>
        <taxon>Methanomicrobia</taxon>
        <taxon>Methanosarcinales</taxon>
        <taxon>ANME-2 cluster</taxon>
        <taxon>Candidatus Methanoperedentaceae</taxon>
        <taxon>Candidatus Methanoperedens</taxon>
    </lineage>
</organism>
<protein>
    <submittedName>
        <fullName evidence="1">Uncharacterized protein</fullName>
    </submittedName>
</protein>
<accession>A0A284VLG3</accession>
<dbReference type="Proteomes" id="UP000218615">
    <property type="component" value="Unassembled WGS sequence"/>
</dbReference>
<gene>
    <name evidence="1" type="ORF">MNV_1610030</name>
</gene>
<dbReference type="AlphaFoldDB" id="A0A284VLG3"/>
<proteinExistence type="predicted"/>
<sequence length="48" mass="5303">MKVLICDYISGINVNGLSRRILMQASEHTLTFIVGVNTFSLSEICTTL</sequence>